<organism evidence="1 2">
    <name type="scientific">Agromyces bauzanensis</name>
    <dbReference type="NCBI Taxonomy" id="1308924"/>
    <lineage>
        <taxon>Bacteria</taxon>
        <taxon>Bacillati</taxon>
        <taxon>Actinomycetota</taxon>
        <taxon>Actinomycetes</taxon>
        <taxon>Micrococcales</taxon>
        <taxon>Microbacteriaceae</taxon>
        <taxon>Agromyces</taxon>
    </lineage>
</organism>
<dbReference type="Proteomes" id="UP000636956">
    <property type="component" value="Unassembled WGS sequence"/>
</dbReference>
<protein>
    <submittedName>
        <fullName evidence="1">Uncharacterized protein</fullName>
    </submittedName>
</protein>
<reference evidence="1" key="2">
    <citation type="submission" date="2020-09" db="EMBL/GenBank/DDBJ databases">
        <authorList>
            <person name="Sun Q."/>
            <person name="Zhou Y."/>
        </authorList>
    </citation>
    <scope>NUCLEOTIDE SEQUENCE</scope>
    <source>
        <strain evidence="1">CGMCC 1.8984</strain>
    </source>
</reference>
<reference evidence="1" key="1">
    <citation type="journal article" date="2014" name="Int. J. Syst. Evol. Microbiol.">
        <title>Complete genome sequence of Corynebacterium casei LMG S-19264T (=DSM 44701T), isolated from a smear-ripened cheese.</title>
        <authorList>
            <consortium name="US DOE Joint Genome Institute (JGI-PGF)"/>
            <person name="Walter F."/>
            <person name="Albersmeier A."/>
            <person name="Kalinowski J."/>
            <person name="Ruckert C."/>
        </authorList>
    </citation>
    <scope>NUCLEOTIDE SEQUENCE</scope>
    <source>
        <strain evidence="1">CGMCC 1.8984</strain>
    </source>
</reference>
<accession>A0A917UXZ5</accession>
<proteinExistence type="predicted"/>
<keyword evidence="2" id="KW-1185">Reference proteome</keyword>
<dbReference type="AlphaFoldDB" id="A0A917UXZ5"/>
<evidence type="ECO:0000313" key="2">
    <source>
        <dbReference type="Proteomes" id="UP000636956"/>
    </source>
</evidence>
<sequence length="98" mass="10573">MRVRHGERFGTIRRPNHLSALVAKAAALSIPDGVRGARHIVDFCNLVPLIGRRDLVGLVPKDRQRLRLMVAKADAHPEIVLGIDGAGEGLTRVALAIA</sequence>
<name>A0A917UXZ5_9MICO</name>
<evidence type="ECO:0000313" key="1">
    <source>
        <dbReference type="EMBL" id="GGJ94595.1"/>
    </source>
</evidence>
<gene>
    <name evidence="1" type="ORF">GCM10011372_36160</name>
</gene>
<dbReference type="EMBL" id="BMMD01000046">
    <property type="protein sequence ID" value="GGJ94595.1"/>
    <property type="molecule type" value="Genomic_DNA"/>
</dbReference>
<comment type="caution">
    <text evidence="1">The sequence shown here is derived from an EMBL/GenBank/DDBJ whole genome shotgun (WGS) entry which is preliminary data.</text>
</comment>